<organism evidence="3 4">
    <name type="scientific">Plenodomus tracheiphilus IPT5</name>
    <dbReference type="NCBI Taxonomy" id="1408161"/>
    <lineage>
        <taxon>Eukaryota</taxon>
        <taxon>Fungi</taxon>
        <taxon>Dikarya</taxon>
        <taxon>Ascomycota</taxon>
        <taxon>Pezizomycotina</taxon>
        <taxon>Dothideomycetes</taxon>
        <taxon>Pleosporomycetidae</taxon>
        <taxon>Pleosporales</taxon>
        <taxon>Pleosporineae</taxon>
        <taxon>Leptosphaeriaceae</taxon>
        <taxon>Plenodomus</taxon>
    </lineage>
</organism>
<feature type="compositionally biased region" description="Polar residues" evidence="1">
    <location>
        <begin position="1"/>
        <end position="12"/>
    </location>
</feature>
<name>A0A6A7AQT6_9PLEO</name>
<evidence type="ECO:0000313" key="4">
    <source>
        <dbReference type="Proteomes" id="UP000799423"/>
    </source>
</evidence>
<reference evidence="3" key="1">
    <citation type="submission" date="2020-01" db="EMBL/GenBank/DDBJ databases">
        <authorList>
            <consortium name="DOE Joint Genome Institute"/>
            <person name="Haridas S."/>
            <person name="Albert R."/>
            <person name="Binder M."/>
            <person name="Bloem J."/>
            <person name="Labutti K."/>
            <person name="Salamov A."/>
            <person name="Andreopoulos B."/>
            <person name="Baker S.E."/>
            <person name="Barry K."/>
            <person name="Bills G."/>
            <person name="Bluhm B.H."/>
            <person name="Cannon C."/>
            <person name="Castanera R."/>
            <person name="Culley D.E."/>
            <person name="Daum C."/>
            <person name="Ezra D."/>
            <person name="Gonzalez J.B."/>
            <person name="Henrissat B."/>
            <person name="Kuo A."/>
            <person name="Liang C."/>
            <person name="Lipzen A."/>
            <person name="Lutzoni F."/>
            <person name="Magnuson J."/>
            <person name="Mondo S."/>
            <person name="Nolan M."/>
            <person name="Ohm R."/>
            <person name="Pangilinan J."/>
            <person name="Park H.-J."/>
            <person name="Ramirez L."/>
            <person name="Alfaro M."/>
            <person name="Sun H."/>
            <person name="Tritt A."/>
            <person name="Yoshinaga Y."/>
            <person name="Zwiers L.-H."/>
            <person name="Turgeon B.G."/>
            <person name="Goodwin S.B."/>
            <person name="Spatafora J.W."/>
            <person name="Crous P.W."/>
            <person name="Grigoriev I.V."/>
        </authorList>
    </citation>
    <scope>NUCLEOTIDE SEQUENCE</scope>
    <source>
        <strain evidence="3">IPT5</strain>
    </source>
</reference>
<dbReference type="EMBL" id="MU006346">
    <property type="protein sequence ID" value="KAF2845492.1"/>
    <property type="molecule type" value="Genomic_DNA"/>
</dbReference>
<keyword evidence="4" id="KW-1185">Reference proteome</keyword>
<dbReference type="InterPro" id="IPR018620">
    <property type="entry name" value="Ubiquitin3-bd_protein_But2_C"/>
</dbReference>
<gene>
    <name evidence="3" type="ORF">T440DRAFT_472620</name>
</gene>
<feature type="domain" description="Ubiquitin 3 binding protein But2 C-terminal" evidence="2">
    <location>
        <begin position="20"/>
        <end position="144"/>
    </location>
</feature>
<proteinExistence type="predicted"/>
<dbReference type="AlphaFoldDB" id="A0A6A7AQT6"/>
<accession>A0A6A7AQT6</accession>
<evidence type="ECO:0000256" key="1">
    <source>
        <dbReference type="SAM" id="MobiDB-lite"/>
    </source>
</evidence>
<dbReference type="Pfam" id="PF09792">
    <property type="entry name" value="But2"/>
    <property type="match status" value="1"/>
</dbReference>
<protein>
    <recommendedName>
        <fullName evidence="2">Ubiquitin 3 binding protein But2 C-terminal domain-containing protein</fullName>
    </recommendedName>
</protein>
<feature type="region of interest" description="Disordered" evidence="1">
    <location>
        <begin position="1"/>
        <end position="25"/>
    </location>
</feature>
<dbReference type="Proteomes" id="UP000799423">
    <property type="component" value="Unassembled WGS sequence"/>
</dbReference>
<dbReference type="OrthoDB" id="4657524at2759"/>
<evidence type="ECO:0000313" key="3">
    <source>
        <dbReference type="EMBL" id="KAF2845492.1"/>
    </source>
</evidence>
<evidence type="ECO:0000259" key="2">
    <source>
        <dbReference type="Pfam" id="PF09792"/>
    </source>
</evidence>
<sequence length="166" mass="18303">MTQASATTSVFSTPLHPPPELTTSQTQNATGLAQHVEVSFDVPSNEAAICRLNFHINTSPTKNAPRALYGTPPYTFNISRLQPTIDKDTDTWNSHPNITDYVATYILGQAGNVSTVASHWFECPKGQVAQFLLYPLGGRDFGYYWFELDYPAEEGGPHGVVLEMHT</sequence>